<dbReference type="GO" id="GO:0004222">
    <property type="term" value="F:metalloendopeptidase activity"/>
    <property type="evidence" value="ECO:0007669"/>
    <property type="project" value="InterPro"/>
</dbReference>
<proteinExistence type="inferred from homology"/>
<keyword evidence="7" id="KW-0472">Membrane</keyword>
<feature type="transmembrane region" description="Helical" evidence="7">
    <location>
        <begin position="90"/>
        <end position="113"/>
    </location>
</feature>
<evidence type="ECO:0000256" key="4">
    <source>
        <dbReference type="ARBA" id="ARBA00022833"/>
    </source>
</evidence>
<dbReference type="Pfam" id="PF01435">
    <property type="entry name" value="Peptidase_M48"/>
    <property type="match status" value="1"/>
</dbReference>
<keyword evidence="7" id="KW-0812">Transmembrane</keyword>
<comment type="caution">
    <text evidence="10">The sequence shown here is derived from an EMBL/GenBank/DDBJ whole genome shotgun (WGS) entry which is preliminary data.</text>
</comment>
<evidence type="ECO:0000256" key="6">
    <source>
        <dbReference type="RuleBase" id="RU003983"/>
    </source>
</evidence>
<protein>
    <submittedName>
        <fullName evidence="10">M48 family metallopeptidase</fullName>
    </submittedName>
</protein>
<evidence type="ECO:0000313" key="11">
    <source>
        <dbReference type="Proteomes" id="UP000317894"/>
    </source>
</evidence>
<dbReference type="OrthoDB" id="9810445at2"/>
<dbReference type="InterPro" id="IPR055518">
    <property type="entry name" value="DUF7092"/>
</dbReference>
<keyword evidence="7" id="KW-1133">Transmembrane helix</keyword>
<sequence length="359" mass="37799">MRATLYDGLSARAHAVEATLGDGVEWRGSDGAGEQIPLALLRRGDRAGARVVLHRVDRPDWRLVLGEDVPRDWLRTLPDVGTLTGRTRSIYIGAGVTAVAVAAGLWLFGDALLERMAPLVPQRVTQPIGDTLVASLGGRMCNNAAGAAALDRLTARLRPAGGFVEPLQVSVLNTGAVNALAAPGGRIVIFRGLIDKARDPDEVAGVLAHELTHVQLRHPTKALLRQFGVSLLLQSMGGDVAGYADLAVVLSSTRRAERAADAGAVRLLQGAGVSPAGLAAFFERMRDEDRKPRSDVAERLAERIGDYAATHPGADERAKLVAAAVAKQGAVQPAMSDADWVALRSICATTARTPARPPG</sequence>
<evidence type="ECO:0000259" key="9">
    <source>
        <dbReference type="Pfam" id="PF23368"/>
    </source>
</evidence>
<keyword evidence="4 6" id="KW-0862">Zinc</keyword>
<dbReference type="GO" id="GO:0046872">
    <property type="term" value="F:metal ion binding"/>
    <property type="evidence" value="ECO:0007669"/>
    <property type="project" value="UniProtKB-KW"/>
</dbReference>
<accession>A0A552U7V5</accession>
<keyword evidence="3 6" id="KW-0378">Hydrolase</keyword>
<evidence type="ECO:0000313" key="10">
    <source>
        <dbReference type="EMBL" id="TRW14305.1"/>
    </source>
</evidence>
<keyword evidence="1 6" id="KW-0645">Protease</keyword>
<dbReference type="Pfam" id="PF23368">
    <property type="entry name" value="DUF7092"/>
    <property type="match status" value="1"/>
</dbReference>
<reference evidence="10 11" key="1">
    <citation type="submission" date="2019-07" db="EMBL/GenBank/DDBJ databases">
        <title>Novel species isolated from glacier.</title>
        <authorList>
            <person name="Liu Q."/>
            <person name="Xin Y.-H."/>
        </authorList>
    </citation>
    <scope>NUCLEOTIDE SEQUENCE [LARGE SCALE GENOMIC DNA]</scope>
    <source>
        <strain evidence="10 11">LB1R16</strain>
    </source>
</reference>
<dbReference type="RefSeq" id="WP_144237510.1">
    <property type="nucleotide sequence ID" value="NZ_VJWA01000002.1"/>
</dbReference>
<name>A0A552U7V5_9SPHN</name>
<dbReference type="EMBL" id="VJWA01000002">
    <property type="protein sequence ID" value="TRW14305.1"/>
    <property type="molecule type" value="Genomic_DNA"/>
</dbReference>
<feature type="domain" description="DUF7092" evidence="9">
    <location>
        <begin position="2"/>
        <end position="54"/>
    </location>
</feature>
<dbReference type="InterPro" id="IPR001915">
    <property type="entry name" value="Peptidase_M48"/>
</dbReference>
<dbReference type="PANTHER" id="PTHR22726">
    <property type="entry name" value="METALLOENDOPEPTIDASE OMA1"/>
    <property type="match status" value="1"/>
</dbReference>
<evidence type="ECO:0000256" key="5">
    <source>
        <dbReference type="ARBA" id="ARBA00023049"/>
    </source>
</evidence>
<dbReference type="PANTHER" id="PTHR22726:SF1">
    <property type="entry name" value="METALLOENDOPEPTIDASE OMA1, MITOCHONDRIAL"/>
    <property type="match status" value="1"/>
</dbReference>
<dbReference type="Gene3D" id="3.30.2010.10">
    <property type="entry name" value="Metalloproteases ('zincins'), catalytic domain"/>
    <property type="match status" value="1"/>
</dbReference>
<dbReference type="Proteomes" id="UP000317894">
    <property type="component" value="Unassembled WGS sequence"/>
</dbReference>
<comment type="cofactor">
    <cofactor evidence="6">
        <name>Zn(2+)</name>
        <dbReference type="ChEBI" id="CHEBI:29105"/>
    </cofactor>
    <text evidence="6">Binds 1 zinc ion per subunit.</text>
</comment>
<comment type="similarity">
    <text evidence="6">Belongs to the peptidase M48 family.</text>
</comment>
<dbReference type="CDD" id="cd07332">
    <property type="entry name" value="M48C_Oma1_like"/>
    <property type="match status" value="1"/>
</dbReference>
<dbReference type="InterPro" id="IPR051156">
    <property type="entry name" value="Mito/Outer_Membr_Metalloprot"/>
</dbReference>
<gene>
    <name evidence="10" type="ORF">FMM06_11365</name>
</gene>
<keyword evidence="2" id="KW-0479">Metal-binding</keyword>
<keyword evidence="11" id="KW-1185">Reference proteome</keyword>
<dbReference type="GO" id="GO:0051603">
    <property type="term" value="P:proteolysis involved in protein catabolic process"/>
    <property type="evidence" value="ECO:0007669"/>
    <property type="project" value="TreeGrafter"/>
</dbReference>
<dbReference type="GO" id="GO:0016020">
    <property type="term" value="C:membrane"/>
    <property type="evidence" value="ECO:0007669"/>
    <property type="project" value="TreeGrafter"/>
</dbReference>
<evidence type="ECO:0000256" key="7">
    <source>
        <dbReference type="SAM" id="Phobius"/>
    </source>
</evidence>
<keyword evidence="5 6" id="KW-0482">Metalloprotease</keyword>
<dbReference type="AlphaFoldDB" id="A0A552U7V5"/>
<feature type="domain" description="Peptidase M48" evidence="8">
    <location>
        <begin position="149"/>
        <end position="320"/>
    </location>
</feature>
<organism evidence="10 11">
    <name type="scientific">Glacieibacterium frigidum</name>
    <dbReference type="NCBI Taxonomy" id="2593303"/>
    <lineage>
        <taxon>Bacteria</taxon>
        <taxon>Pseudomonadati</taxon>
        <taxon>Pseudomonadota</taxon>
        <taxon>Alphaproteobacteria</taxon>
        <taxon>Sphingomonadales</taxon>
        <taxon>Sphingosinicellaceae</taxon>
        <taxon>Glacieibacterium</taxon>
    </lineage>
</organism>
<evidence type="ECO:0000259" key="8">
    <source>
        <dbReference type="Pfam" id="PF01435"/>
    </source>
</evidence>
<evidence type="ECO:0000256" key="2">
    <source>
        <dbReference type="ARBA" id="ARBA00022723"/>
    </source>
</evidence>
<evidence type="ECO:0000256" key="3">
    <source>
        <dbReference type="ARBA" id="ARBA00022801"/>
    </source>
</evidence>
<evidence type="ECO:0000256" key="1">
    <source>
        <dbReference type="ARBA" id="ARBA00022670"/>
    </source>
</evidence>